<organism evidence="1 2">
    <name type="scientific">Methylobacterium iners</name>
    <dbReference type="NCBI Taxonomy" id="418707"/>
    <lineage>
        <taxon>Bacteria</taxon>
        <taxon>Pseudomonadati</taxon>
        <taxon>Pseudomonadota</taxon>
        <taxon>Alphaproteobacteria</taxon>
        <taxon>Hyphomicrobiales</taxon>
        <taxon>Methylobacteriaceae</taxon>
        <taxon>Methylobacterium</taxon>
    </lineage>
</organism>
<protein>
    <submittedName>
        <fullName evidence="1">Uncharacterized protein</fullName>
    </submittedName>
</protein>
<dbReference type="EMBL" id="BPQP01000020">
    <property type="protein sequence ID" value="GJD94261.1"/>
    <property type="molecule type" value="Genomic_DNA"/>
</dbReference>
<sequence length="70" mass="7296">MLPDNLPLPHAARSLLAEAISALRIAGRIVQKLADPADTYSIDGGPPVTFGGVVALAWDTGLMGRLQGMQ</sequence>
<dbReference type="Proteomes" id="UP001055125">
    <property type="component" value="Unassembled WGS sequence"/>
</dbReference>
<name>A0ABQ4RTZ1_9HYPH</name>
<proteinExistence type="predicted"/>
<accession>A0ABQ4RTZ1</accession>
<reference evidence="1" key="2">
    <citation type="submission" date="2021-08" db="EMBL/GenBank/DDBJ databases">
        <authorList>
            <person name="Tani A."/>
            <person name="Ola A."/>
            <person name="Ogura Y."/>
            <person name="Katsura K."/>
            <person name="Hayashi T."/>
        </authorList>
    </citation>
    <scope>NUCLEOTIDE SEQUENCE</scope>
    <source>
        <strain evidence="1">DSM 19015</strain>
    </source>
</reference>
<keyword evidence="2" id="KW-1185">Reference proteome</keyword>
<reference evidence="1" key="1">
    <citation type="journal article" date="2021" name="Front. Microbiol.">
        <title>Comprehensive Comparative Genomics and Phenotyping of Methylobacterium Species.</title>
        <authorList>
            <person name="Alessa O."/>
            <person name="Ogura Y."/>
            <person name="Fujitani Y."/>
            <person name="Takami H."/>
            <person name="Hayashi T."/>
            <person name="Sahin N."/>
            <person name="Tani A."/>
        </authorList>
    </citation>
    <scope>NUCLEOTIDE SEQUENCE</scope>
    <source>
        <strain evidence="1">DSM 19015</strain>
    </source>
</reference>
<dbReference type="RefSeq" id="WP_238243445.1">
    <property type="nucleotide sequence ID" value="NZ_BPQP01000020.1"/>
</dbReference>
<comment type="caution">
    <text evidence="1">The sequence shown here is derived from an EMBL/GenBank/DDBJ whole genome shotgun (WGS) entry which is preliminary data.</text>
</comment>
<evidence type="ECO:0000313" key="1">
    <source>
        <dbReference type="EMBL" id="GJD94261.1"/>
    </source>
</evidence>
<evidence type="ECO:0000313" key="2">
    <source>
        <dbReference type="Proteomes" id="UP001055125"/>
    </source>
</evidence>
<gene>
    <name evidence="1" type="ORF">OCOJLMKI_1463</name>
</gene>